<keyword evidence="7 10" id="KW-0503">Monooxygenase</keyword>
<keyword evidence="6" id="KW-0560">Oxidoreductase</keyword>
<dbReference type="PANTHER" id="PTHR42747">
    <property type="entry name" value="NITRONATE MONOOXYGENASE-RELATED"/>
    <property type="match status" value="1"/>
</dbReference>
<dbReference type="Pfam" id="PF03060">
    <property type="entry name" value="NMO"/>
    <property type="match status" value="1"/>
</dbReference>
<accession>A0A6I3LL00</accession>
<keyword evidence="5" id="KW-0288">FMN</keyword>
<protein>
    <recommendedName>
        <fullName evidence="8">Propionate 3-nitronate monooxygenase</fullName>
    </recommendedName>
</protein>
<dbReference type="Proteomes" id="UP000438760">
    <property type="component" value="Unassembled WGS sequence"/>
</dbReference>
<dbReference type="PANTHER" id="PTHR42747:SF3">
    <property type="entry name" value="NITRONATE MONOOXYGENASE-RELATED"/>
    <property type="match status" value="1"/>
</dbReference>
<evidence type="ECO:0000313" key="10">
    <source>
        <dbReference type="EMBL" id="MTG98514.1"/>
    </source>
</evidence>
<dbReference type="RefSeq" id="WP_155092539.1">
    <property type="nucleotide sequence ID" value="NZ_WMJX01000021.1"/>
</dbReference>
<evidence type="ECO:0000256" key="1">
    <source>
        <dbReference type="ARBA" id="ARBA00001917"/>
    </source>
</evidence>
<evidence type="ECO:0000256" key="6">
    <source>
        <dbReference type="ARBA" id="ARBA00023002"/>
    </source>
</evidence>
<comment type="caution">
    <text evidence="10">The sequence shown here is derived from an EMBL/GenBank/DDBJ whole genome shotgun (WGS) entry which is preliminary data.</text>
</comment>
<dbReference type="InterPro" id="IPR004136">
    <property type="entry name" value="NMO"/>
</dbReference>
<dbReference type="SUPFAM" id="SSF51412">
    <property type="entry name" value="Inosine monophosphate dehydrogenase (IMPDH)"/>
    <property type="match status" value="1"/>
</dbReference>
<name>A0A6I3LL00_9FLAO</name>
<comment type="similarity">
    <text evidence="2">Belongs to the nitronate monooxygenase family. NMO class I subfamily.</text>
</comment>
<comment type="cofactor">
    <cofactor evidence="1">
        <name>FMN</name>
        <dbReference type="ChEBI" id="CHEBI:58210"/>
    </cofactor>
</comment>
<reference evidence="10 11" key="1">
    <citation type="submission" date="2019-11" db="EMBL/GenBank/DDBJ databases">
        <title>Genome of Strain BIT-d1.</title>
        <authorList>
            <person name="Yang Y."/>
        </authorList>
    </citation>
    <scope>NUCLEOTIDE SEQUENCE [LARGE SCALE GENOMIC DNA]</scope>
    <source>
        <strain evidence="10 11">BIT-d1</strain>
    </source>
</reference>
<evidence type="ECO:0000256" key="3">
    <source>
        <dbReference type="ARBA" id="ARBA00022575"/>
    </source>
</evidence>
<comment type="catalytic activity">
    <reaction evidence="9">
        <text>3 propionate 3-nitronate + 3 O2 + H2O = 3 3-oxopropanoate + 2 nitrate + nitrite + H2O2 + 3 H(+)</text>
        <dbReference type="Rhea" id="RHEA:57332"/>
        <dbReference type="ChEBI" id="CHEBI:15377"/>
        <dbReference type="ChEBI" id="CHEBI:15378"/>
        <dbReference type="ChEBI" id="CHEBI:15379"/>
        <dbReference type="ChEBI" id="CHEBI:16240"/>
        <dbReference type="ChEBI" id="CHEBI:16301"/>
        <dbReference type="ChEBI" id="CHEBI:17632"/>
        <dbReference type="ChEBI" id="CHEBI:33190"/>
        <dbReference type="ChEBI" id="CHEBI:136067"/>
    </reaction>
</comment>
<evidence type="ECO:0000256" key="4">
    <source>
        <dbReference type="ARBA" id="ARBA00022630"/>
    </source>
</evidence>
<dbReference type="GO" id="GO:0018580">
    <property type="term" value="F:nitronate monooxygenase activity"/>
    <property type="evidence" value="ECO:0007669"/>
    <property type="project" value="InterPro"/>
</dbReference>
<organism evidence="10 11">
    <name type="scientific">Myroides albus</name>
    <dbReference type="NCBI Taxonomy" id="2562892"/>
    <lineage>
        <taxon>Bacteria</taxon>
        <taxon>Pseudomonadati</taxon>
        <taxon>Bacteroidota</taxon>
        <taxon>Flavobacteriia</taxon>
        <taxon>Flavobacteriales</taxon>
        <taxon>Flavobacteriaceae</taxon>
        <taxon>Myroides</taxon>
    </lineage>
</organism>
<keyword evidence="11" id="KW-1185">Reference proteome</keyword>
<proteinExistence type="inferred from homology"/>
<dbReference type="EMBL" id="WMJX01000021">
    <property type="protein sequence ID" value="MTG98514.1"/>
    <property type="molecule type" value="Genomic_DNA"/>
</dbReference>
<dbReference type="InterPro" id="IPR013785">
    <property type="entry name" value="Aldolase_TIM"/>
</dbReference>
<dbReference type="AlphaFoldDB" id="A0A6I3LL00"/>
<dbReference type="Gene3D" id="3.20.20.70">
    <property type="entry name" value="Aldolase class I"/>
    <property type="match status" value="1"/>
</dbReference>
<evidence type="ECO:0000256" key="8">
    <source>
        <dbReference type="ARBA" id="ARBA00031155"/>
    </source>
</evidence>
<gene>
    <name evidence="10" type="ORF">GJV76_10325</name>
</gene>
<dbReference type="GO" id="GO:0009636">
    <property type="term" value="P:response to toxic substance"/>
    <property type="evidence" value="ECO:0007669"/>
    <property type="project" value="UniProtKB-KW"/>
</dbReference>
<evidence type="ECO:0000256" key="2">
    <source>
        <dbReference type="ARBA" id="ARBA00009881"/>
    </source>
</evidence>
<keyword evidence="3" id="KW-0216">Detoxification</keyword>
<dbReference type="CDD" id="cd04730">
    <property type="entry name" value="NPD_like"/>
    <property type="match status" value="1"/>
</dbReference>
<evidence type="ECO:0000256" key="9">
    <source>
        <dbReference type="ARBA" id="ARBA00049401"/>
    </source>
</evidence>
<keyword evidence="4" id="KW-0285">Flavoprotein</keyword>
<sequence>MKGLKDILGIKYDLGQAPMLGVATPEMVAAIANQGGLGTLPLGGLPPAVCDKLLTKTKELTDKPFAINIFLHPIIKENKEDIASMQTTLKTICKDNNIPYEEIPHFIQPTYHPILEVVLKHNIKIITFTFGCFTKEEIELLHKQHIFLIGTATTVEEAKYLHDHKIDAIVLQGIEAGGHRGSFLNDNIEDNLPLNQLFDCVRKEGVNIPLIVTGGLFTGKQAKDYFNRGASFATFGSLFITATESNAMEYQKDLLSKGTAVETKFTKAFSGKWARGIINDFMTQVDNSKSPIPDFPFQNILTQNIRFFAKQKNLYNFNSLWCGINAHHATRKDTKDIFNKLITEFYEQ</sequence>
<dbReference type="OrthoDB" id="9778912at2"/>
<evidence type="ECO:0000256" key="5">
    <source>
        <dbReference type="ARBA" id="ARBA00022643"/>
    </source>
</evidence>
<evidence type="ECO:0000313" key="11">
    <source>
        <dbReference type="Proteomes" id="UP000438760"/>
    </source>
</evidence>
<evidence type="ECO:0000256" key="7">
    <source>
        <dbReference type="ARBA" id="ARBA00023033"/>
    </source>
</evidence>